<proteinExistence type="inferred from homology"/>
<dbReference type="EMBL" id="JAGPXD010000001">
    <property type="protein sequence ID" value="KAH7375146.1"/>
    <property type="molecule type" value="Genomic_DNA"/>
</dbReference>
<dbReference type="NCBIfam" id="TIGR00869">
    <property type="entry name" value="sec62"/>
    <property type="match status" value="1"/>
</dbReference>
<comment type="similarity">
    <text evidence="2">Belongs to the SEC62 family.</text>
</comment>
<accession>A0A8K0TUR7</accession>
<dbReference type="Proteomes" id="UP000813385">
    <property type="component" value="Unassembled WGS sequence"/>
</dbReference>
<keyword evidence="4" id="KW-0813">Transport</keyword>
<evidence type="ECO:0000256" key="12">
    <source>
        <dbReference type="SAM" id="Phobius"/>
    </source>
</evidence>
<evidence type="ECO:0000256" key="7">
    <source>
        <dbReference type="ARBA" id="ARBA00022927"/>
    </source>
</evidence>
<keyword evidence="14" id="KW-1185">Reference proteome</keyword>
<sequence length="388" mass="43179">MSMPPPPPGQGMPMPMRPGQQPTPEQIQAMRRQLEADAEKAGMTVPQFVEQLKQQAQAQRMAAMQRAQAQGQGGPPQGQMRPMPPQGQQGRPPPGAQPVVPGPPNPKALALANFLRGQELKPRTCILNGERKDMFRVKRALRALQSPAYEKARKKNPLLPEITDRASLENTFKLLPMSMLALRVTKVDAHAGHDHKKPKRVKGLWTVKIEPQQEAKEEMYYAWFYEGSQVMRKVYAAIALLVIFLIVCYPLWPLKLRQGVYYLSWGFLGLLGLFFLMAIFRVILFCITYFTNAPGLWLFPNLWEDVSFLDSFKPVWAWHETAKKGKKKKSASASAVGSAKANSTFSAATGQPAPASAVTTATDTQVVSQPEQRTGYSAPRVEELGDDE</sequence>
<evidence type="ECO:0000256" key="9">
    <source>
        <dbReference type="ARBA" id="ARBA00023010"/>
    </source>
</evidence>
<feature type="compositionally biased region" description="Pro residues" evidence="11">
    <location>
        <begin position="1"/>
        <end position="10"/>
    </location>
</feature>
<feature type="region of interest" description="Disordered" evidence="11">
    <location>
        <begin position="343"/>
        <end position="388"/>
    </location>
</feature>
<evidence type="ECO:0000256" key="3">
    <source>
        <dbReference type="ARBA" id="ARBA00021257"/>
    </source>
</evidence>
<feature type="compositionally biased region" description="Pro residues" evidence="11">
    <location>
        <begin position="91"/>
        <end position="106"/>
    </location>
</feature>
<evidence type="ECO:0000256" key="1">
    <source>
        <dbReference type="ARBA" id="ARBA00004477"/>
    </source>
</evidence>
<evidence type="ECO:0000256" key="2">
    <source>
        <dbReference type="ARBA" id="ARBA00010604"/>
    </source>
</evidence>
<keyword evidence="9" id="KW-0811">Translocation</keyword>
<gene>
    <name evidence="13" type="ORF">B0T11DRAFT_234608</name>
</gene>
<feature type="compositionally biased region" description="Low complexity" evidence="11">
    <location>
        <begin position="54"/>
        <end position="70"/>
    </location>
</feature>
<keyword evidence="8 12" id="KW-1133">Transmembrane helix</keyword>
<keyword evidence="10 12" id="KW-0472">Membrane</keyword>
<comment type="caution">
    <text evidence="13">The sequence shown here is derived from an EMBL/GenBank/DDBJ whole genome shotgun (WGS) entry which is preliminary data.</text>
</comment>
<feature type="compositionally biased region" description="Low complexity" evidence="11">
    <location>
        <begin position="77"/>
        <end position="90"/>
    </location>
</feature>
<feature type="region of interest" description="Disordered" evidence="11">
    <location>
        <begin position="1"/>
        <end position="108"/>
    </location>
</feature>
<dbReference type="InterPro" id="IPR004728">
    <property type="entry name" value="Sec62"/>
</dbReference>
<dbReference type="GO" id="GO:0031204">
    <property type="term" value="P:post-translational protein targeting to membrane, translocation"/>
    <property type="evidence" value="ECO:0007669"/>
    <property type="project" value="TreeGrafter"/>
</dbReference>
<evidence type="ECO:0000313" key="14">
    <source>
        <dbReference type="Proteomes" id="UP000813385"/>
    </source>
</evidence>
<dbReference type="Pfam" id="PF03839">
    <property type="entry name" value="Sec62"/>
    <property type="match status" value="1"/>
</dbReference>
<feature type="transmembrane region" description="Helical" evidence="12">
    <location>
        <begin position="264"/>
        <end position="290"/>
    </location>
</feature>
<protein>
    <recommendedName>
        <fullName evidence="3">Translocation protein SEC62</fullName>
    </recommendedName>
</protein>
<name>A0A8K0TUR7_9PEZI</name>
<feature type="compositionally biased region" description="Low complexity" evidence="11">
    <location>
        <begin position="11"/>
        <end position="24"/>
    </location>
</feature>
<evidence type="ECO:0000256" key="5">
    <source>
        <dbReference type="ARBA" id="ARBA00022692"/>
    </source>
</evidence>
<feature type="compositionally biased region" description="Polar residues" evidence="11">
    <location>
        <begin position="357"/>
        <end position="375"/>
    </location>
</feature>
<reference evidence="13" key="1">
    <citation type="journal article" date="2021" name="Nat. Commun.">
        <title>Genetic determinants of endophytism in the Arabidopsis root mycobiome.</title>
        <authorList>
            <person name="Mesny F."/>
            <person name="Miyauchi S."/>
            <person name="Thiergart T."/>
            <person name="Pickel B."/>
            <person name="Atanasova L."/>
            <person name="Karlsson M."/>
            <person name="Huettel B."/>
            <person name="Barry K.W."/>
            <person name="Haridas S."/>
            <person name="Chen C."/>
            <person name="Bauer D."/>
            <person name="Andreopoulos W."/>
            <person name="Pangilinan J."/>
            <person name="LaButti K."/>
            <person name="Riley R."/>
            <person name="Lipzen A."/>
            <person name="Clum A."/>
            <person name="Drula E."/>
            <person name="Henrissat B."/>
            <person name="Kohler A."/>
            <person name="Grigoriev I.V."/>
            <person name="Martin F.M."/>
            <person name="Hacquard S."/>
        </authorList>
    </citation>
    <scope>NUCLEOTIDE SEQUENCE</scope>
    <source>
        <strain evidence="13">MPI-CAGE-AT-0016</strain>
    </source>
</reference>
<keyword evidence="7" id="KW-0653">Protein transport</keyword>
<dbReference type="AlphaFoldDB" id="A0A8K0TUR7"/>
<keyword evidence="5 12" id="KW-0812">Transmembrane</keyword>
<evidence type="ECO:0000256" key="11">
    <source>
        <dbReference type="SAM" id="MobiDB-lite"/>
    </source>
</evidence>
<dbReference type="GO" id="GO:0005789">
    <property type="term" value="C:endoplasmic reticulum membrane"/>
    <property type="evidence" value="ECO:0007669"/>
    <property type="project" value="UniProtKB-SubCell"/>
</dbReference>
<evidence type="ECO:0000256" key="8">
    <source>
        <dbReference type="ARBA" id="ARBA00022989"/>
    </source>
</evidence>
<keyword evidence="6" id="KW-0256">Endoplasmic reticulum</keyword>
<evidence type="ECO:0000256" key="10">
    <source>
        <dbReference type="ARBA" id="ARBA00023136"/>
    </source>
</evidence>
<organism evidence="13 14">
    <name type="scientific">Plectosphaerella cucumerina</name>
    <dbReference type="NCBI Taxonomy" id="40658"/>
    <lineage>
        <taxon>Eukaryota</taxon>
        <taxon>Fungi</taxon>
        <taxon>Dikarya</taxon>
        <taxon>Ascomycota</taxon>
        <taxon>Pezizomycotina</taxon>
        <taxon>Sordariomycetes</taxon>
        <taxon>Hypocreomycetidae</taxon>
        <taxon>Glomerellales</taxon>
        <taxon>Plectosphaerellaceae</taxon>
        <taxon>Plectosphaerella</taxon>
    </lineage>
</organism>
<evidence type="ECO:0000313" key="13">
    <source>
        <dbReference type="EMBL" id="KAH7375146.1"/>
    </source>
</evidence>
<dbReference type="PANTHER" id="PTHR12443">
    <property type="entry name" value="TRANSLOCATION PROTEIN SEC62"/>
    <property type="match status" value="1"/>
</dbReference>
<dbReference type="InterPro" id="IPR011553">
    <property type="entry name" value="Sec62_asco"/>
</dbReference>
<evidence type="ECO:0000256" key="6">
    <source>
        <dbReference type="ARBA" id="ARBA00022824"/>
    </source>
</evidence>
<feature type="transmembrane region" description="Helical" evidence="12">
    <location>
        <begin position="234"/>
        <end position="252"/>
    </location>
</feature>
<evidence type="ECO:0000256" key="4">
    <source>
        <dbReference type="ARBA" id="ARBA00022448"/>
    </source>
</evidence>
<dbReference type="OrthoDB" id="200187at2759"/>
<dbReference type="PANTHER" id="PTHR12443:SF9">
    <property type="entry name" value="TRANSLOCATION PROTEIN SEC62"/>
    <property type="match status" value="1"/>
</dbReference>
<comment type="subcellular location">
    <subcellularLocation>
        <location evidence="1">Endoplasmic reticulum membrane</location>
        <topology evidence="1">Multi-pass membrane protein</topology>
    </subcellularLocation>
</comment>